<dbReference type="GO" id="GO:0009986">
    <property type="term" value="C:cell surface"/>
    <property type="evidence" value="ECO:0007669"/>
    <property type="project" value="UniProtKB-SubCell"/>
</dbReference>
<dbReference type="Proteomes" id="UP000254807">
    <property type="component" value="Unassembled WGS sequence"/>
</dbReference>
<proteinExistence type="inferred from homology"/>
<keyword evidence="8" id="KW-0178">Competence</keyword>
<reference evidence="11 18" key="4">
    <citation type="submission" date="2020-06" db="EMBL/GenBank/DDBJ databases">
        <title>Crossreactivity between MHC class I-restricted antigens from cancer cells and an enterococcal bacteriophage.</title>
        <authorList>
            <person name="Fluckiger A."/>
            <person name="Daillere R."/>
            <person name="Sassi M."/>
            <person name="Cattoir V."/>
            <person name="Kroemer G."/>
            <person name="Zitvogel L."/>
        </authorList>
    </citation>
    <scope>NUCLEOTIDE SEQUENCE [LARGE SCALE GENOMIC DNA]</scope>
    <source>
        <strain evidence="11 18">EG4</strain>
    </source>
</reference>
<keyword evidence="5 10" id="KW-0812">Transmembrane</keyword>
<dbReference type="GO" id="GO:0005886">
    <property type="term" value="C:plasma membrane"/>
    <property type="evidence" value="ECO:0007669"/>
    <property type="project" value="UniProtKB-SubCell"/>
</dbReference>
<dbReference type="NCBIfam" id="TIGR02532">
    <property type="entry name" value="IV_pilin_GFxxxE"/>
    <property type="match status" value="1"/>
</dbReference>
<dbReference type="EMBL" id="UFYW01000001">
    <property type="protein sequence ID" value="STD83953.1"/>
    <property type="molecule type" value="Genomic_DNA"/>
</dbReference>
<evidence type="ECO:0000313" key="16">
    <source>
        <dbReference type="Proteomes" id="UP000439965"/>
    </source>
</evidence>
<evidence type="ECO:0000256" key="6">
    <source>
        <dbReference type="ARBA" id="ARBA00022989"/>
    </source>
</evidence>
<comment type="similarity">
    <text evidence="9">Belongs to the ComGC family.</text>
</comment>
<keyword evidence="4" id="KW-0488">Methylation</keyword>
<sequence>MRKLKHQGFTLVEMLIVLLVISILILLFVPNLSAQRTVIDEKGNAAIVKVVETQIELFQLNENRTPTRQELLAGNYVTEEQYAIYLAHRNE</sequence>
<dbReference type="OrthoDB" id="2232493at2"/>
<dbReference type="PROSITE" id="PS00409">
    <property type="entry name" value="PROKAR_NTER_METHYL"/>
    <property type="match status" value="1"/>
</dbReference>
<keyword evidence="7 10" id="KW-0472">Membrane</keyword>
<evidence type="ECO:0000256" key="2">
    <source>
        <dbReference type="ARBA" id="ARBA00004241"/>
    </source>
</evidence>
<dbReference type="GO" id="GO:0030420">
    <property type="term" value="P:establishment of competence for transformation"/>
    <property type="evidence" value="ECO:0007669"/>
    <property type="project" value="UniProtKB-KW"/>
</dbReference>
<dbReference type="AlphaFoldDB" id="A0A366U3P3"/>
<dbReference type="InterPro" id="IPR045584">
    <property type="entry name" value="Pilin-like"/>
</dbReference>
<evidence type="ECO:0000256" key="10">
    <source>
        <dbReference type="SAM" id="Phobius"/>
    </source>
</evidence>
<reference evidence="14 15" key="1">
    <citation type="submission" date="2018-06" db="EMBL/GenBank/DDBJ databases">
        <authorList>
            <consortium name="Pathogen Informatics"/>
            <person name="Doyle S."/>
        </authorList>
    </citation>
    <scope>NUCLEOTIDE SEQUENCE [LARGE SCALE GENOMIC DNA]</scope>
    <source>
        <strain evidence="14 15">NCTC12360</strain>
    </source>
</reference>
<dbReference type="EMBL" id="WVTI01000004">
    <property type="protein sequence ID" value="MXS25639.1"/>
    <property type="molecule type" value="Genomic_DNA"/>
</dbReference>
<keyword evidence="3" id="KW-1003">Cell membrane</keyword>
<dbReference type="RefSeq" id="WP_029487321.1">
    <property type="nucleotide sequence ID" value="NZ_CABEIK010000001.1"/>
</dbReference>
<dbReference type="GO" id="GO:0015628">
    <property type="term" value="P:protein secretion by the type II secretion system"/>
    <property type="evidence" value="ECO:0007669"/>
    <property type="project" value="InterPro"/>
</dbReference>
<keyword evidence="6 10" id="KW-1133">Transmembrane helix</keyword>
<evidence type="ECO:0000256" key="8">
    <source>
        <dbReference type="ARBA" id="ARBA00023287"/>
    </source>
</evidence>
<dbReference type="NCBIfam" id="NF040999">
    <property type="entry name" value="pilin_ComGC"/>
    <property type="match status" value="1"/>
</dbReference>
<evidence type="ECO:0000256" key="9">
    <source>
        <dbReference type="ARBA" id="ARBA00043982"/>
    </source>
</evidence>
<evidence type="ECO:0000256" key="1">
    <source>
        <dbReference type="ARBA" id="ARBA00004162"/>
    </source>
</evidence>
<dbReference type="PRINTS" id="PR00813">
    <property type="entry name" value="BCTERIALGSPG"/>
</dbReference>
<dbReference type="PIRSF" id="PIRSF029928">
    <property type="entry name" value="Late_competence_ComGC"/>
    <property type="match status" value="1"/>
</dbReference>
<reference evidence="12 16" key="2">
    <citation type="submission" date="2019-04" db="EMBL/GenBank/DDBJ databases">
        <title>Step-wise assembly of the neonatal virome modulated by breast feeding.</title>
        <authorList>
            <person name="Liang G."/>
            <person name="Bushman F."/>
        </authorList>
    </citation>
    <scope>NUCLEOTIDE SEQUENCE [LARGE SCALE GENOMIC DNA]</scope>
    <source>
        <strain evidence="12 16">E3404</strain>
    </source>
</reference>
<protein>
    <submittedName>
        <fullName evidence="12">Prepilin-type N-terminal cleavage/methylation domain-containing protein</fullName>
    </submittedName>
</protein>
<evidence type="ECO:0000256" key="5">
    <source>
        <dbReference type="ARBA" id="ARBA00022692"/>
    </source>
</evidence>
<evidence type="ECO:0000256" key="4">
    <source>
        <dbReference type="ARBA" id="ARBA00022481"/>
    </source>
</evidence>
<evidence type="ECO:0000256" key="7">
    <source>
        <dbReference type="ARBA" id="ARBA00023136"/>
    </source>
</evidence>
<dbReference type="Proteomes" id="UP000439965">
    <property type="component" value="Unassembled WGS sequence"/>
</dbReference>
<organism evidence="12 16">
    <name type="scientific">Enterococcus gallinarum</name>
    <dbReference type="NCBI Taxonomy" id="1353"/>
    <lineage>
        <taxon>Bacteria</taxon>
        <taxon>Bacillati</taxon>
        <taxon>Bacillota</taxon>
        <taxon>Bacilli</taxon>
        <taxon>Lactobacillales</taxon>
        <taxon>Enterococcaceae</taxon>
        <taxon>Enterococcus</taxon>
    </lineage>
</organism>
<accession>A0A366U3P3</accession>
<dbReference type="GO" id="GO:0015627">
    <property type="term" value="C:type II protein secretion system complex"/>
    <property type="evidence" value="ECO:0007669"/>
    <property type="project" value="InterPro"/>
</dbReference>
<feature type="transmembrane region" description="Helical" evidence="10">
    <location>
        <begin position="12"/>
        <end position="29"/>
    </location>
</feature>
<evidence type="ECO:0000313" key="18">
    <source>
        <dbReference type="Proteomes" id="UP000571857"/>
    </source>
</evidence>
<gene>
    <name evidence="14" type="primary">pulG</name>
    <name evidence="13" type="ORF">EGM181_01275</name>
    <name evidence="12" type="ORF">GTI89_06170</name>
    <name evidence="11" type="ORF">HWH42_05155</name>
    <name evidence="14" type="ORF">NCTC12360_02471</name>
</gene>
<comment type="subcellular location">
    <subcellularLocation>
        <location evidence="1">Cell membrane</location>
        <topology evidence="1">Single-pass membrane protein</topology>
    </subcellularLocation>
    <subcellularLocation>
        <location evidence="2">Cell surface</location>
    </subcellularLocation>
</comment>
<dbReference type="Pfam" id="PF07963">
    <property type="entry name" value="N_methyl"/>
    <property type="match status" value="1"/>
</dbReference>
<dbReference type="InterPro" id="IPR012902">
    <property type="entry name" value="N_methyl_site"/>
</dbReference>
<evidence type="ECO:0000313" key="15">
    <source>
        <dbReference type="Proteomes" id="UP000254807"/>
    </source>
</evidence>
<evidence type="ECO:0000256" key="3">
    <source>
        <dbReference type="ARBA" id="ARBA00022475"/>
    </source>
</evidence>
<reference evidence="13 17" key="3">
    <citation type="submission" date="2020-03" db="EMBL/GenBank/DDBJ databases">
        <title>Characterization of ganglioside-mimicking enterococci.</title>
        <authorList>
            <person name="Patry R.T."/>
            <person name="Nothaft H."/>
            <person name="Bridger R."/>
            <person name="Shajahan A."/>
            <person name="Huynh S."/>
            <person name="Sanchez S."/>
            <person name="Azadi P."/>
            <person name="Cooper K."/>
            <person name="Miller W.G."/>
            <person name="Parker C.T."/>
            <person name="Wells L."/>
            <person name="Szymanski C.M."/>
        </authorList>
    </citation>
    <scope>NUCLEOTIDE SEQUENCE [LARGE SCALE GENOMIC DNA]</scope>
    <source>
        <strain evidence="13 17">EGM181</strain>
    </source>
</reference>
<dbReference type="EMBL" id="JABXJK010000013">
    <property type="protein sequence ID" value="MBA0971989.1"/>
    <property type="molecule type" value="Genomic_DNA"/>
</dbReference>
<dbReference type="Gene3D" id="3.30.700.10">
    <property type="entry name" value="Glycoprotein, Type 4 Pilin"/>
    <property type="match status" value="1"/>
</dbReference>
<name>A0A366U3P3_ENTGA</name>
<keyword evidence="15" id="KW-1185">Reference proteome</keyword>
<dbReference type="Proteomes" id="UP000571857">
    <property type="component" value="Unassembled WGS sequence"/>
</dbReference>
<dbReference type="GeneID" id="93222440"/>
<evidence type="ECO:0000313" key="17">
    <source>
        <dbReference type="Proteomes" id="UP000516696"/>
    </source>
</evidence>
<dbReference type="Proteomes" id="UP000516696">
    <property type="component" value="Chromosome"/>
</dbReference>
<evidence type="ECO:0000313" key="12">
    <source>
        <dbReference type="EMBL" id="MXS25639.1"/>
    </source>
</evidence>
<evidence type="ECO:0000313" key="11">
    <source>
        <dbReference type="EMBL" id="MBA0971989.1"/>
    </source>
</evidence>
<dbReference type="InterPro" id="IPR016940">
    <property type="entry name" value="ComGC"/>
</dbReference>
<dbReference type="InterPro" id="IPR000983">
    <property type="entry name" value="Bac_GSPG_pilin"/>
</dbReference>
<evidence type="ECO:0000313" key="14">
    <source>
        <dbReference type="EMBL" id="STD83953.1"/>
    </source>
</evidence>
<evidence type="ECO:0000313" key="13">
    <source>
        <dbReference type="EMBL" id="QOG25993.1"/>
    </source>
</evidence>
<dbReference type="SUPFAM" id="SSF54523">
    <property type="entry name" value="Pili subunits"/>
    <property type="match status" value="1"/>
</dbReference>
<dbReference type="EMBL" id="CP050485">
    <property type="protein sequence ID" value="QOG25993.1"/>
    <property type="molecule type" value="Genomic_DNA"/>
</dbReference>